<feature type="signal peptide" evidence="2">
    <location>
        <begin position="1"/>
        <end position="25"/>
    </location>
</feature>
<accession>A0A5K7Z8W1</accession>
<dbReference type="EMBL" id="AP021875">
    <property type="protein sequence ID" value="BBO78462.1"/>
    <property type="molecule type" value="Genomic_DNA"/>
</dbReference>
<evidence type="ECO:0000256" key="1">
    <source>
        <dbReference type="SAM" id="MobiDB-lite"/>
    </source>
</evidence>
<protein>
    <recommendedName>
        <fullName evidence="5">DUF4168 domain-containing protein</fullName>
    </recommendedName>
</protein>
<evidence type="ECO:0000313" key="3">
    <source>
        <dbReference type="EMBL" id="BBO78462.1"/>
    </source>
</evidence>
<reference evidence="3 4" key="1">
    <citation type="submission" date="2019-11" db="EMBL/GenBank/DDBJ databases">
        <title>Comparative genomics of hydrocarbon-degrading Desulfosarcina strains.</title>
        <authorList>
            <person name="Watanabe M."/>
            <person name="Kojima H."/>
            <person name="Fukui M."/>
        </authorList>
    </citation>
    <scope>NUCLEOTIDE SEQUENCE [LARGE SCALE GENOMIC DNA]</scope>
    <source>
        <strain evidence="3 4">PP31</strain>
    </source>
</reference>
<feature type="compositionally biased region" description="Basic and acidic residues" evidence="1">
    <location>
        <begin position="72"/>
        <end position="90"/>
    </location>
</feature>
<gene>
    <name evidence="3" type="ORF">DSCW_58790</name>
</gene>
<evidence type="ECO:0000256" key="2">
    <source>
        <dbReference type="SAM" id="SignalP"/>
    </source>
</evidence>
<keyword evidence="2" id="KW-0732">Signal</keyword>
<feature type="region of interest" description="Disordered" evidence="1">
    <location>
        <begin position="56"/>
        <end position="102"/>
    </location>
</feature>
<dbReference type="Proteomes" id="UP000427769">
    <property type="component" value="Chromosome"/>
</dbReference>
<dbReference type="OrthoDB" id="5427327at2"/>
<dbReference type="RefSeq" id="WP_155307093.1">
    <property type="nucleotide sequence ID" value="NZ_AP021875.1"/>
</dbReference>
<proteinExistence type="predicted"/>
<dbReference type="KEGG" id="dwd:DSCW_58790"/>
<sequence length="126" mass="14455">MATMKWFGVFLLASLVAGTPTPLFAVDEQRQAYDKMVEEATREADEYTEEKKIEQAEAAEKRKSHSSNAADPRVEKERQRIEVEMQKLSERGLGPDFTEGMRSAKLQELQTQLDRLNRDPQAYFGE</sequence>
<keyword evidence="4" id="KW-1185">Reference proteome</keyword>
<name>A0A5K7Z8W1_9BACT</name>
<organism evidence="3 4">
    <name type="scientific">Desulfosarcina widdelii</name>
    <dbReference type="NCBI Taxonomy" id="947919"/>
    <lineage>
        <taxon>Bacteria</taxon>
        <taxon>Pseudomonadati</taxon>
        <taxon>Thermodesulfobacteriota</taxon>
        <taxon>Desulfobacteria</taxon>
        <taxon>Desulfobacterales</taxon>
        <taxon>Desulfosarcinaceae</taxon>
        <taxon>Desulfosarcina</taxon>
    </lineage>
</organism>
<dbReference type="AlphaFoldDB" id="A0A5K7Z8W1"/>
<evidence type="ECO:0008006" key="5">
    <source>
        <dbReference type="Google" id="ProtNLM"/>
    </source>
</evidence>
<evidence type="ECO:0000313" key="4">
    <source>
        <dbReference type="Proteomes" id="UP000427769"/>
    </source>
</evidence>
<feature type="chain" id="PRO_5024394078" description="DUF4168 domain-containing protein" evidence="2">
    <location>
        <begin position="26"/>
        <end position="126"/>
    </location>
</feature>